<dbReference type="InterPro" id="IPR027356">
    <property type="entry name" value="NPH3_dom"/>
</dbReference>
<evidence type="ECO:0000259" key="4">
    <source>
        <dbReference type="PROSITE" id="PS51649"/>
    </source>
</evidence>
<comment type="pathway">
    <text evidence="1">Protein modification; protein ubiquitination.</text>
</comment>
<organism evidence="5">
    <name type="scientific">Physcomitrium patens</name>
    <name type="common">Spreading-leaved earth moss</name>
    <name type="synonym">Physcomitrella patens</name>
    <dbReference type="NCBI Taxonomy" id="3218"/>
    <lineage>
        <taxon>Eukaryota</taxon>
        <taxon>Viridiplantae</taxon>
        <taxon>Streptophyta</taxon>
        <taxon>Embryophyta</taxon>
        <taxon>Bryophyta</taxon>
        <taxon>Bryophytina</taxon>
        <taxon>Bryopsida</taxon>
        <taxon>Funariidae</taxon>
        <taxon>Funariales</taxon>
        <taxon>Funariaceae</taxon>
        <taxon>Physcomitrium</taxon>
    </lineage>
</organism>
<evidence type="ECO:0000313" key="7">
    <source>
        <dbReference type="Proteomes" id="UP000006727"/>
    </source>
</evidence>
<dbReference type="EnsemblPlants" id="Pp3c3_37660V3.1">
    <property type="protein sequence ID" value="Pp3c3_37660V3.1"/>
    <property type="gene ID" value="Pp3c3_37660"/>
</dbReference>
<dbReference type="EnsemblPlants" id="Pp3c3_37660V3.2">
    <property type="protein sequence ID" value="Pp3c3_37660V3.2"/>
    <property type="gene ID" value="Pp3c3_37660"/>
</dbReference>
<dbReference type="PaxDb" id="3218-PP1S96_183V6.1"/>
<dbReference type="GeneID" id="112279545"/>
<dbReference type="EMBL" id="ABEU02000003">
    <property type="protein sequence ID" value="PNR58528.1"/>
    <property type="molecule type" value="Genomic_DNA"/>
</dbReference>
<dbReference type="SUPFAM" id="SSF54695">
    <property type="entry name" value="POZ domain"/>
    <property type="match status" value="1"/>
</dbReference>
<reference evidence="5 7" key="1">
    <citation type="journal article" date="2008" name="Science">
        <title>The Physcomitrella genome reveals evolutionary insights into the conquest of land by plants.</title>
        <authorList>
            <person name="Rensing S."/>
            <person name="Lang D."/>
            <person name="Zimmer A."/>
            <person name="Terry A."/>
            <person name="Salamov A."/>
            <person name="Shapiro H."/>
            <person name="Nishiyama T."/>
            <person name="Perroud P.-F."/>
            <person name="Lindquist E."/>
            <person name="Kamisugi Y."/>
            <person name="Tanahashi T."/>
            <person name="Sakakibara K."/>
            <person name="Fujita T."/>
            <person name="Oishi K."/>
            <person name="Shin-I T."/>
            <person name="Kuroki Y."/>
            <person name="Toyoda A."/>
            <person name="Suzuki Y."/>
            <person name="Hashimoto A."/>
            <person name="Yamaguchi K."/>
            <person name="Sugano A."/>
            <person name="Kohara Y."/>
            <person name="Fujiyama A."/>
            <person name="Anterola A."/>
            <person name="Aoki S."/>
            <person name="Ashton N."/>
            <person name="Barbazuk W.B."/>
            <person name="Barker E."/>
            <person name="Bennetzen J."/>
            <person name="Bezanilla M."/>
            <person name="Blankenship R."/>
            <person name="Cho S.H."/>
            <person name="Dutcher S."/>
            <person name="Estelle M."/>
            <person name="Fawcett J.A."/>
            <person name="Gundlach H."/>
            <person name="Hanada K."/>
            <person name="Heyl A."/>
            <person name="Hicks K.A."/>
            <person name="Hugh J."/>
            <person name="Lohr M."/>
            <person name="Mayer K."/>
            <person name="Melkozernov A."/>
            <person name="Murata T."/>
            <person name="Nelson D."/>
            <person name="Pils B."/>
            <person name="Prigge M."/>
            <person name="Reiss B."/>
            <person name="Renner T."/>
            <person name="Rombauts S."/>
            <person name="Rushton P."/>
            <person name="Sanderfoot A."/>
            <person name="Schween G."/>
            <person name="Shiu S.-H."/>
            <person name="Stueber K."/>
            <person name="Theodoulou F.L."/>
            <person name="Tu H."/>
            <person name="Van de Peer Y."/>
            <person name="Verrier P.J."/>
            <person name="Waters E."/>
            <person name="Wood A."/>
            <person name="Yang L."/>
            <person name="Cove D."/>
            <person name="Cuming A."/>
            <person name="Hasebe M."/>
            <person name="Lucas S."/>
            <person name="Mishler D.B."/>
            <person name="Reski R."/>
            <person name="Grigoriev I."/>
            <person name="Quatrano R.S."/>
            <person name="Boore J.L."/>
        </authorList>
    </citation>
    <scope>NUCLEOTIDE SEQUENCE [LARGE SCALE GENOMIC DNA]</scope>
    <source>
        <strain evidence="6 7">cv. Gransden 2004</strain>
    </source>
</reference>
<gene>
    <name evidence="6" type="primary">LOC112279545</name>
    <name evidence="5" type="ORF">PHYPA_005523</name>
</gene>
<dbReference type="Gene3D" id="3.30.710.10">
    <property type="entry name" value="Potassium Channel Kv1.1, Chain A"/>
    <property type="match status" value="1"/>
</dbReference>
<proteinExistence type="predicted"/>
<keyword evidence="3" id="KW-0175">Coiled coil</keyword>
<dbReference type="GO" id="GO:0016567">
    <property type="term" value="P:protein ubiquitination"/>
    <property type="evidence" value="ECO:0007669"/>
    <property type="project" value="UniProtKB-UniPathway"/>
</dbReference>
<sequence>MKFMKLGSKPDIFTAREDSTFVASELSSDITFDVDGHKFHLHKFPLLAKWGRLNKLIAAAVESRSGEVYILDFPGGVSCFEMCAKYCYGITITLSPHNVCGVRCGAEFLQMTEATEKSNLIYKLEVFLNSSILRGWKDSIICLRSSKAHLPWSEDLKIINRCIESISSKVCVDPAEVNWSFSYPRPHTSSLNHQVLPGIERSSSTSWSSRRMLAPAPKDWWLEDISDLDIDLYRRVILAIKAKGAPPELVAQSIRVYSLKCLPDMLQEFPTGNNSLITCGKSSCKFTDIATRDEHVLETIVTLLPSERGTSTCSFLLRLLRASTVLDTTQSIKTELARRVGLQLDEVSLQDLIIPSESYSSDYTVCDVDLMISFVEHYMTQFRLDLQTNQTAHLTDMYGDISSGGHHLMTAATHASQLQVAKLVDQYLAEKAGDANMSLAKFIQLAESLPDFARPVHDGLYRAIDIYLKEHPMLTKSERKKICSVMDCKKLSMDACMHAAQNDRLPLRVVVQVLFFERVRTAVSGGLILGDLPGSIQQLEYGDEIRLPGANNGHHMEPAAGMENWETVHEDFTALKGDLASIKMRIAEAEKERSIMQHDATSRHMRAKGVLSTFKPDKLFNRLFSSRGFSSSESSRTSISPEVTAEQRMAIKQQLRHSIA</sequence>
<dbReference type="Gramene" id="Pp3c3_37660V3.2">
    <property type="protein sequence ID" value="Pp3c3_37660V3.2"/>
    <property type="gene ID" value="Pp3c3_37660"/>
</dbReference>
<dbReference type="PROSITE" id="PS51649">
    <property type="entry name" value="NPH3"/>
    <property type="match status" value="1"/>
</dbReference>
<dbReference type="InterPro" id="IPR011333">
    <property type="entry name" value="SKP1/BTB/POZ_sf"/>
</dbReference>
<dbReference type="Proteomes" id="UP000006727">
    <property type="component" value="Chromosome 3"/>
</dbReference>
<evidence type="ECO:0000256" key="1">
    <source>
        <dbReference type="ARBA" id="ARBA00004906"/>
    </source>
</evidence>
<dbReference type="OrthoDB" id="624345at2759"/>
<protein>
    <recommendedName>
        <fullName evidence="4">NPH3 domain-containing protein</fullName>
    </recommendedName>
</protein>
<dbReference type="Pfam" id="PF03000">
    <property type="entry name" value="NPH3"/>
    <property type="match status" value="1"/>
</dbReference>
<dbReference type="InterPro" id="IPR043454">
    <property type="entry name" value="NPH3/RPT2-like"/>
</dbReference>
<keyword evidence="7" id="KW-1185">Reference proteome</keyword>
<evidence type="ECO:0000313" key="6">
    <source>
        <dbReference type="EnsemblPlants" id="Pp3c3_37660V3.1"/>
    </source>
</evidence>
<dbReference type="OMA" id="SGNDSPW"/>
<name>A0A2K1KXM0_PHYPA</name>
<dbReference type="RefSeq" id="XP_024369870.1">
    <property type="nucleotide sequence ID" value="XM_024514102.2"/>
</dbReference>
<feature type="coiled-coil region" evidence="3">
    <location>
        <begin position="572"/>
        <end position="599"/>
    </location>
</feature>
<dbReference type="Gramene" id="Pp3c3_37660V3.1">
    <property type="protein sequence ID" value="Pp3c3_37660V3.1"/>
    <property type="gene ID" value="Pp3c3_37660"/>
</dbReference>
<accession>A0A2K1KXM0</accession>
<dbReference type="PANTHER" id="PTHR32370">
    <property type="entry name" value="OS12G0117600 PROTEIN"/>
    <property type="match status" value="1"/>
</dbReference>
<reference evidence="5 7" key="2">
    <citation type="journal article" date="2018" name="Plant J.">
        <title>The Physcomitrella patens chromosome-scale assembly reveals moss genome structure and evolution.</title>
        <authorList>
            <person name="Lang D."/>
            <person name="Ullrich K.K."/>
            <person name="Murat F."/>
            <person name="Fuchs J."/>
            <person name="Jenkins J."/>
            <person name="Haas F.B."/>
            <person name="Piednoel M."/>
            <person name="Gundlach H."/>
            <person name="Van Bel M."/>
            <person name="Meyberg R."/>
            <person name="Vives C."/>
            <person name="Morata J."/>
            <person name="Symeonidi A."/>
            <person name="Hiss M."/>
            <person name="Muchero W."/>
            <person name="Kamisugi Y."/>
            <person name="Saleh O."/>
            <person name="Blanc G."/>
            <person name="Decker E.L."/>
            <person name="van Gessel N."/>
            <person name="Grimwood J."/>
            <person name="Hayes R.D."/>
            <person name="Graham S.W."/>
            <person name="Gunter L.E."/>
            <person name="McDaniel S.F."/>
            <person name="Hoernstein S.N.W."/>
            <person name="Larsson A."/>
            <person name="Li F.W."/>
            <person name="Perroud P.F."/>
            <person name="Phillips J."/>
            <person name="Ranjan P."/>
            <person name="Rokshar D.S."/>
            <person name="Rothfels C.J."/>
            <person name="Schneider L."/>
            <person name="Shu S."/>
            <person name="Stevenson D.W."/>
            <person name="Thummler F."/>
            <person name="Tillich M."/>
            <person name="Villarreal Aguilar J.C."/>
            <person name="Widiez T."/>
            <person name="Wong G.K."/>
            <person name="Wymore A."/>
            <person name="Zhang Y."/>
            <person name="Zimmer A.D."/>
            <person name="Quatrano R.S."/>
            <person name="Mayer K.F.X."/>
            <person name="Goodstein D."/>
            <person name="Casacuberta J.M."/>
            <person name="Vandepoele K."/>
            <person name="Reski R."/>
            <person name="Cuming A.C."/>
            <person name="Tuskan G.A."/>
            <person name="Maumus F."/>
            <person name="Salse J."/>
            <person name="Schmutz J."/>
            <person name="Rensing S.A."/>
        </authorList>
    </citation>
    <scope>NUCLEOTIDE SEQUENCE [LARGE SCALE GENOMIC DNA]</scope>
    <source>
        <strain evidence="6 7">cv. Gransden 2004</strain>
    </source>
</reference>
<evidence type="ECO:0000313" key="5">
    <source>
        <dbReference type="EMBL" id="PNR58528.1"/>
    </source>
</evidence>
<keyword evidence="2" id="KW-0833">Ubl conjugation pathway</keyword>
<reference evidence="6" key="3">
    <citation type="submission" date="2020-12" db="UniProtKB">
        <authorList>
            <consortium name="EnsemblPlants"/>
        </authorList>
    </citation>
    <scope>IDENTIFICATION</scope>
</reference>
<dbReference type="STRING" id="3218.A0A2K1KXM0"/>
<evidence type="ECO:0000256" key="3">
    <source>
        <dbReference type="SAM" id="Coils"/>
    </source>
</evidence>
<dbReference type="AlphaFoldDB" id="A0A2K1KXM0"/>
<feature type="domain" description="NPH3" evidence="4">
    <location>
        <begin position="219"/>
        <end position="520"/>
    </location>
</feature>
<evidence type="ECO:0000256" key="2">
    <source>
        <dbReference type="ARBA" id="ARBA00022786"/>
    </source>
</evidence>
<dbReference type="UniPathway" id="UPA00143"/>